<dbReference type="GO" id="GO:1902670">
    <property type="term" value="F:carbon dioxide binding"/>
    <property type="evidence" value="ECO:0007669"/>
    <property type="project" value="TreeGrafter"/>
</dbReference>
<name>A0A5C7S3I1_THASP</name>
<dbReference type="AlphaFoldDB" id="A0A5C7S3I1"/>
<dbReference type="FunFam" id="2.30.30.140:FF:000022">
    <property type="entry name" value="Hydrogenase assembly chaperone HybG"/>
    <property type="match status" value="1"/>
</dbReference>
<proteinExistence type="inferred from homology"/>
<dbReference type="RefSeq" id="WP_043744781.1">
    <property type="nucleotide sequence ID" value="NZ_JAKLLK010000097.1"/>
</dbReference>
<dbReference type="SUPFAM" id="SSF159127">
    <property type="entry name" value="HupF/HypC-like"/>
    <property type="match status" value="1"/>
</dbReference>
<dbReference type="NCBIfam" id="TIGR00074">
    <property type="entry name" value="hypC_hupF"/>
    <property type="match status" value="1"/>
</dbReference>
<dbReference type="PROSITE" id="PS01097">
    <property type="entry name" value="HUPF_HYPC"/>
    <property type="match status" value="1"/>
</dbReference>
<dbReference type="InterPro" id="IPR001109">
    <property type="entry name" value="Hydrogenase_HupF/HypC"/>
</dbReference>
<organism evidence="2 3">
    <name type="scientific">Thauera aminoaromatica</name>
    <dbReference type="NCBI Taxonomy" id="164330"/>
    <lineage>
        <taxon>Bacteria</taxon>
        <taxon>Pseudomonadati</taxon>
        <taxon>Pseudomonadota</taxon>
        <taxon>Betaproteobacteria</taxon>
        <taxon>Rhodocyclales</taxon>
        <taxon>Zoogloeaceae</taxon>
        <taxon>Thauera</taxon>
    </lineage>
</organism>
<dbReference type="Pfam" id="PF01455">
    <property type="entry name" value="HupF_HypC"/>
    <property type="match status" value="1"/>
</dbReference>
<evidence type="ECO:0000256" key="1">
    <source>
        <dbReference type="ARBA" id="ARBA00006018"/>
    </source>
</evidence>
<dbReference type="Proteomes" id="UP000321192">
    <property type="component" value="Unassembled WGS sequence"/>
</dbReference>
<dbReference type="PRINTS" id="PR00445">
    <property type="entry name" value="HUPFHYPC"/>
</dbReference>
<evidence type="ECO:0000313" key="3">
    <source>
        <dbReference type="Proteomes" id="UP000321192"/>
    </source>
</evidence>
<dbReference type="PANTHER" id="PTHR35177:SF2">
    <property type="entry name" value="HYDROGENASE MATURATION FACTOR HYBG"/>
    <property type="match status" value="1"/>
</dbReference>
<dbReference type="EMBL" id="SSFD01000403">
    <property type="protein sequence ID" value="TXH78053.1"/>
    <property type="molecule type" value="Genomic_DNA"/>
</dbReference>
<comment type="caution">
    <text evidence="2">The sequence shown here is derived from an EMBL/GenBank/DDBJ whole genome shotgun (WGS) entry which is preliminary data.</text>
</comment>
<dbReference type="PANTHER" id="PTHR35177">
    <property type="entry name" value="HYDROGENASE MATURATION FACTOR HYBG"/>
    <property type="match status" value="1"/>
</dbReference>
<gene>
    <name evidence="2" type="ORF">E6Q80_23655</name>
</gene>
<dbReference type="InterPro" id="IPR019812">
    <property type="entry name" value="Hydgase_assmbl_chp_CS"/>
</dbReference>
<reference evidence="2 3" key="1">
    <citation type="submission" date="2018-09" db="EMBL/GenBank/DDBJ databases">
        <title>Metagenome Assembled Genomes from an Advanced Water Purification Facility.</title>
        <authorList>
            <person name="Stamps B.W."/>
            <person name="Spear J.R."/>
        </authorList>
    </citation>
    <scope>NUCLEOTIDE SEQUENCE [LARGE SCALE GENOMIC DNA]</scope>
    <source>
        <strain evidence="2">Bin_27_1</strain>
    </source>
</reference>
<accession>A0A5C7S3I1</accession>
<dbReference type="GO" id="GO:0051604">
    <property type="term" value="P:protein maturation"/>
    <property type="evidence" value="ECO:0007669"/>
    <property type="project" value="TreeGrafter"/>
</dbReference>
<comment type="similarity">
    <text evidence="1">Belongs to the HupF/HypC family.</text>
</comment>
<dbReference type="GO" id="GO:0005506">
    <property type="term" value="F:iron ion binding"/>
    <property type="evidence" value="ECO:0007669"/>
    <property type="project" value="TreeGrafter"/>
</dbReference>
<evidence type="ECO:0000313" key="2">
    <source>
        <dbReference type="EMBL" id="TXH78053.1"/>
    </source>
</evidence>
<protein>
    <submittedName>
        <fullName evidence="2">HypC/HybG/HupF family hydrogenase formation chaperone</fullName>
    </submittedName>
</protein>
<sequence>MCLAIPARIVELLAGDQCRVELGGVRKEISLALVDGAAVGDYVIVHVGYALTRLDPEEAAQTLALIADAGIDPVRALGGEHPAPGAAR</sequence>
<dbReference type="Gene3D" id="2.30.30.140">
    <property type="match status" value="1"/>
</dbReference>